<evidence type="ECO:0008006" key="4">
    <source>
        <dbReference type="Google" id="ProtNLM"/>
    </source>
</evidence>
<dbReference type="RefSeq" id="WP_026980482.1">
    <property type="nucleotide sequence ID" value="NZ_AUCZ01000009.1"/>
</dbReference>
<keyword evidence="1" id="KW-1133">Transmembrane helix</keyword>
<dbReference type="Proteomes" id="UP000030121">
    <property type="component" value="Unassembled WGS sequence"/>
</dbReference>
<dbReference type="OrthoDB" id="1360861at2"/>
<keyword evidence="1" id="KW-0472">Membrane</keyword>
<dbReference type="EMBL" id="JRLW01000010">
    <property type="protein sequence ID" value="KGO89218.1"/>
    <property type="molecule type" value="Genomic_DNA"/>
</dbReference>
<dbReference type="AlphaFoldDB" id="A0A0A2MCS0"/>
<comment type="caution">
    <text evidence="2">The sequence shown here is derived from an EMBL/GenBank/DDBJ whole genome shotgun (WGS) entry which is preliminary data.</text>
</comment>
<keyword evidence="1" id="KW-0812">Transmembrane</keyword>
<accession>A0A0A2MCS0</accession>
<proteinExistence type="predicted"/>
<evidence type="ECO:0000313" key="2">
    <source>
        <dbReference type="EMBL" id="KGO89218.1"/>
    </source>
</evidence>
<feature type="transmembrane region" description="Helical" evidence="1">
    <location>
        <begin position="7"/>
        <end position="31"/>
    </location>
</feature>
<gene>
    <name evidence="2" type="ORF">Q764_09120</name>
</gene>
<name>A0A0A2MCS0_9FLAO</name>
<feature type="transmembrane region" description="Helical" evidence="1">
    <location>
        <begin position="108"/>
        <end position="129"/>
    </location>
</feature>
<protein>
    <recommendedName>
        <fullName evidence="4">DUF4345 domain-containing protein</fullName>
    </recommendedName>
</protein>
<feature type="transmembrane region" description="Helical" evidence="1">
    <location>
        <begin position="82"/>
        <end position="102"/>
    </location>
</feature>
<sequence>MNKIAYYITFFVGVITCLQFIPHAFMGFPAVLEHIAKGEIQEPAALGMQMIWLYSSVMMLLSGIWILFLAKPIKNGDTSARLQGLLLSFGLIAFGLASIYLTKELFNHLFFFMAEGILLLLAVTVFFRFKNNEK</sequence>
<dbReference type="eggNOG" id="ENOG502ZYGR">
    <property type="taxonomic scope" value="Bacteria"/>
</dbReference>
<evidence type="ECO:0000256" key="1">
    <source>
        <dbReference type="SAM" id="Phobius"/>
    </source>
</evidence>
<reference evidence="2 3" key="1">
    <citation type="submission" date="2013-09" db="EMBL/GenBank/DDBJ databases">
        <authorList>
            <person name="Zeng Z."/>
            <person name="Chen C."/>
        </authorList>
    </citation>
    <scope>NUCLEOTIDE SEQUENCE [LARGE SCALE GENOMIC DNA]</scope>
    <source>
        <strain evidence="2 3">GH29-5</strain>
    </source>
</reference>
<organism evidence="2 3">
    <name type="scientific">Flavobacterium suncheonense GH29-5 = DSM 17707</name>
    <dbReference type="NCBI Taxonomy" id="1121899"/>
    <lineage>
        <taxon>Bacteria</taxon>
        <taxon>Pseudomonadati</taxon>
        <taxon>Bacteroidota</taxon>
        <taxon>Flavobacteriia</taxon>
        <taxon>Flavobacteriales</taxon>
        <taxon>Flavobacteriaceae</taxon>
        <taxon>Flavobacterium</taxon>
    </lineage>
</organism>
<dbReference type="STRING" id="1121899.GCA_000430025_02054"/>
<keyword evidence="3" id="KW-1185">Reference proteome</keyword>
<evidence type="ECO:0000313" key="3">
    <source>
        <dbReference type="Proteomes" id="UP000030121"/>
    </source>
</evidence>
<feature type="transmembrane region" description="Helical" evidence="1">
    <location>
        <begin position="51"/>
        <end position="70"/>
    </location>
</feature>